<accession>A0ABT2T3A9</accession>
<dbReference type="PANTHER" id="PTHR39161">
    <property type="entry name" value="ADAPTER PROTEIN MECA"/>
    <property type="match status" value="1"/>
</dbReference>
<gene>
    <name evidence="3" type="ORF">OCV77_09265</name>
</gene>
<feature type="compositionally biased region" description="Basic and acidic residues" evidence="2">
    <location>
        <begin position="132"/>
        <end position="146"/>
    </location>
</feature>
<protein>
    <submittedName>
        <fullName evidence="3">Adaptor protein MecA</fullName>
    </submittedName>
</protein>
<evidence type="ECO:0000313" key="4">
    <source>
        <dbReference type="Proteomes" id="UP001652432"/>
    </source>
</evidence>
<dbReference type="Proteomes" id="UP001652432">
    <property type="component" value="Unassembled WGS sequence"/>
</dbReference>
<evidence type="ECO:0000313" key="3">
    <source>
        <dbReference type="EMBL" id="MCU6744682.1"/>
    </source>
</evidence>
<dbReference type="InterPro" id="IPR008681">
    <property type="entry name" value="Neg-reg_MecA"/>
</dbReference>
<proteinExistence type="inferred from homology"/>
<reference evidence="3 4" key="1">
    <citation type="journal article" date="2021" name="ISME Commun">
        <title>Automated analysis of genomic sequences facilitates high-throughput and comprehensive description of bacteria.</title>
        <authorList>
            <person name="Hitch T.C.A."/>
        </authorList>
    </citation>
    <scope>NUCLEOTIDE SEQUENCE [LARGE SCALE GENOMIC DNA]</scope>
    <source>
        <strain evidence="3 4">Sanger_18</strain>
    </source>
</reference>
<dbReference type="Pfam" id="PF05389">
    <property type="entry name" value="MecA"/>
    <property type="match status" value="1"/>
</dbReference>
<feature type="region of interest" description="Disordered" evidence="2">
    <location>
        <begin position="128"/>
        <end position="151"/>
    </location>
</feature>
<evidence type="ECO:0000256" key="2">
    <source>
        <dbReference type="SAM" id="MobiDB-lite"/>
    </source>
</evidence>
<dbReference type="InterPro" id="IPR038471">
    <property type="entry name" value="MecA_C_sf"/>
</dbReference>
<evidence type="ECO:0000256" key="1">
    <source>
        <dbReference type="ARBA" id="ARBA00005397"/>
    </source>
</evidence>
<dbReference type="RefSeq" id="WP_262574777.1">
    <property type="nucleotide sequence ID" value="NZ_JAOQKJ010000007.1"/>
</dbReference>
<sequence>MKIEKVNDHQIRCTLTREDLADRELKLSELAYGTEKAKDLFRDMMQQASFEFGFEADDIPLMIEAIPLSSECIVLIITKVEDPEELDTRFSKFAPSVHEDADAADTAEALAESADDVLDLFRRVQGKQSDTAGEKSSSDTGTKEPLQDTSSKIRSIKEALQKKLAENSSMELTRLYLFHSLDEVLRLSHVLSGCYHGENSLYRQEDGTYILVLSKNGHTPVEFNKICNILSEYSSAAKSVPASESYLEEHYEPVIKNDALQSLSCM</sequence>
<comment type="similarity">
    <text evidence="1">Belongs to the MecA family.</text>
</comment>
<dbReference type="Gene3D" id="3.30.70.1950">
    <property type="match status" value="1"/>
</dbReference>
<name>A0ABT2T3A9_9FIRM</name>
<keyword evidence="4" id="KW-1185">Reference proteome</keyword>
<comment type="caution">
    <text evidence="3">The sequence shown here is derived from an EMBL/GenBank/DDBJ whole genome shotgun (WGS) entry which is preliminary data.</text>
</comment>
<dbReference type="EMBL" id="JAOQKJ010000007">
    <property type="protein sequence ID" value="MCU6744682.1"/>
    <property type="molecule type" value="Genomic_DNA"/>
</dbReference>
<dbReference type="PANTHER" id="PTHR39161:SF2">
    <property type="entry name" value="ADAPTER PROTEIN MECA 2"/>
    <property type="match status" value="1"/>
</dbReference>
<organism evidence="3 4">
    <name type="scientific">Suilimivivens aceti</name>
    <dbReference type="NCBI Taxonomy" id="2981774"/>
    <lineage>
        <taxon>Bacteria</taxon>
        <taxon>Bacillati</taxon>
        <taxon>Bacillota</taxon>
        <taxon>Clostridia</taxon>
        <taxon>Lachnospirales</taxon>
        <taxon>Lachnospiraceae</taxon>
        <taxon>Suilimivivens</taxon>
    </lineage>
</organism>